<dbReference type="EMBL" id="CP000720">
    <property type="protein sequence ID" value="ABS49090.1"/>
    <property type="molecule type" value="Genomic_DNA"/>
</dbReference>
<dbReference type="AlphaFoldDB" id="A0A0U1R1K6"/>
<gene>
    <name evidence="1" type="ordered locus">YpsIP31758_3983</name>
</gene>
<evidence type="ECO:0000313" key="2">
    <source>
        <dbReference type="Proteomes" id="UP000002412"/>
    </source>
</evidence>
<protein>
    <submittedName>
        <fullName evidence="1">Uncharacterized protein</fullName>
    </submittedName>
</protein>
<dbReference type="HOGENOM" id="CLU_3241790_0_0_6"/>
<organism evidence="1 2">
    <name type="scientific">Yersinia pseudotuberculosis serotype O:1b (strain IP 31758)</name>
    <dbReference type="NCBI Taxonomy" id="349747"/>
    <lineage>
        <taxon>Bacteria</taxon>
        <taxon>Pseudomonadati</taxon>
        <taxon>Pseudomonadota</taxon>
        <taxon>Gammaproteobacteria</taxon>
        <taxon>Enterobacterales</taxon>
        <taxon>Yersiniaceae</taxon>
        <taxon>Yersinia</taxon>
    </lineage>
</organism>
<sequence length="48" mass="5877">MHISLLKFWINYRYRCTKHSAKTSKLKDNDLNNNTENYFHAQLNKTFQ</sequence>
<name>A0A0U1R1K6_YERP3</name>
<dbReference type="KEGG" id="ypi:YpsIP31758_3983"/>
<reference evidence="1 2" key="1">
    <citation type="journal article" date="2007" name="PLoS Genet.">
        <title>The complete genome sequence of Yersinia pseudotuberculosis IP31758, the causative agent of Far East scarlet-like fever.</title>
        <authorList>
            <person name="Eppinger M."/>
            <person name="Rosovitz M.J."/>
            <person name="Fricke W.F."/>
            <person name="Rasko D.A."/>
            <person name="Kokorina G."/>
            <person name="Fayolle C."/>
            <person name="Lindler L.E."/>
            <person name="Carniel E."/>
            <person name="Ravel J."/>
        </authorList>
    </citation>
    <scope>NUCLEOTIDE SEQUENCE [LARGE SCALE GENOMIC DNA]</scope>
    <source>
        <strain evidence="1 2">IP 31758</strain>
    </source>
</reference>
<proteinExistence type="predicted"/>
<accession>A0A0U1R1K6</accession>
<evidence type="ECO:0000313" key="1">
    <source>
        <dbReference type="EMBL" id="ABS49090.1"/>
    </source>
</evidence>
<dbReference type="Proteomes" id="UP000002412">
    <property type="component" value="Chromosome"/>
</dbReference>